<dbReference type="AlphaFoldDB" id="A0A3Q8RPP4"/>
<reference evidence="1 2" key="1">
    <citation type="submission" date="2018-09" db="EMBL/GenBank/DDBJ databases">
        <title>Insights into the microbiota of Asian seabass (Lates calcarifer) with tenacibaculosis symptoms and description of sp. nov. Tenacibaculum singaporense.</title>
        <authorList>
            <person name="Miyake S."/>
            <person name="Soh M."/>
            <person name="Azman M.N."/>
            <person name="Ngoh S.Y."/>
            <person name="Orban L."/>
        </authorList>
    </citation>
    <scope>NUCLEOTIDE SEQUENCE [LARGE SCALE GENOMIC DNA]</scope>
    <source>
        <strain evidence="1 2">DSM 106434</strain>
    </source>
</reference>
<accession>A0A3Q8RPP4</accession>
<evidence type="ECO:0000313" key="2">
    <source>
        <dbReference type="Proteomes" id="UP000274593"/>
    </source>
</evidence>
<organism evidence="1 2">
    <name type="scientific">Tenacibaculum singaporense</name>
    <dbReference type="NCBI Taxonomy" id="2358479"/>
    <lineage>
        <taxon>Bacteria</taxon>
        <taxon>Pseudomonadati</taxon>
        <taxon>Bacteroidota</taxon>
        <taxon>Flavobacteriia</taxon>
        <taxon>Flavobacteriales</taxon>
        <taxon>Flavobacteriaceae</taxon>
        <taxon>Tenacibaculum</taxon>
    </lineage>
</organism>
<sequence length="277" mass="31880">MKSLKERLFILMIGLQLISCGNNDDNVVDTPKNKSITKAYFTKTFANFKDTYFIYDLGDVINNFWVPEVSVEGYNSDYNYEIKIKGDVLKQEYTLPLEFSKVDDTNANINVLNFIKEHFKAKTDIYKAFIVEKESNTELEISIPPTSPNRPYIMVDGDEDDFLYHFFFLNDRISSATILTELDLPTRQRFDFHFGSSAASAIANNLTISMEIYDLSLNKLGEVSTTRFLSGNTWAYSFITSNFSTYIPSTGNYFLRLKGFTTGELRYSPYQKINIIK</sequence>
<dbReference type="RefSeq" id="WP_125066734.1">
    <property type="nucleotide sequence ID" value="NZ_CP032548.1"/>
</dbReference>
<dbReference type="KEGG" id="tsig:D6T69_05030"/>
<evidence type="ECO:0000313" key="1">
    <source>
        <dbReference type="EMBL" id="AZJ34922.1"/>
    </source>
</evidence>
<name>A0A3Q8RPP4_9FLAO</name>
<proteinExistence type="predicted"/>
<protein>
    <submittedName>
        <fullName evidence="1">Uncharacterized protein</fullName>
    </submittedName>
</protein>
<dbReference type="Proteomes" id="UP000274593">
    <property type="component" value="Chromosome"/>
</dbReference>
<keyword evidence="2" id="KW-1185">Reference proteome</keyword>
<gene>
    <name evidence="1" type="ORF">D6T69_05030</name>
</gene>
<dbReference type="EMBL" id="CP032548">
    <property type="protein sequence ID" value="AZJ34922.1"/>
    <property type="molecule type" value="Genomic_DNA"/>
</dbReference>